<evidence type="ECO:0000313" key="2">
    <source>
        <dbReference type="Proteomes" id="UP000828390"/>
    </source>
</evidence>
<gene>
    <name evidence="1" type="ORF">DPMN_090217</name>
</gene>
<evidence type="ECO:0000313" key="1">
    <source>
        <dbReference type="EMBL" id="KAH3847882.1"/>
    </source>
</evidence>
<dbReference type="AlphaFoldDB" id="A0A9D4KXB6"/>
<comment type="caution">
    <text evidence="1">The sequence shown here is derived from an EMBL/GenBank/DDBJ whole genome shotgun (WGS) entry which is preliminary data.</text>
</comment>
<accession>A0A9D4KXB6</accession>
<reference evidence="1" key="1">
    <citation type="journal article" date="2019" name="bioRxiv">
        <title>The Genome of the Zebra Mussel, Dreissena polymorpha: A Resource for Invasive Species Research.</title>
        <authorList>
            <person name="McCartney M.A."/>
            <person name="Auch B."/>
            <person name="Kono T."/>
            <person name="Mallez S."/>
            <person name="Zhang Y."/>
            <person name="Obille A."/>
            <person name="Becker A."/>
            <person name="Abrahante J.E."/>
            <person name="Garbe J."/>
            <person name="Badalamenti J.P."/>
            <person name="Herman A."/>
            <person name="Mangelson H."/>
            <person name="Liachko I."/>
            <person name="Sullivan S."/>
            <person name="Sone E.D."/>
            <person name="Koren S."/>
            <person name="Silverstein K.A.T."/>
            <person name="Beckman K.B."/>
            <person name="Gohl D.M."/>
        </authorList>
    </citation>
    <scope>NUCLEOTIDE SEQUENCE</scope>
    <source>
        <strain evidence="1">Duluth1</strain>
        <tissue evidence="1">Whole animal</tissue>
    </source>
</reference>
<sequence length="96" mass="11105">MAQAFLGQLKTAIQPKHKLYRCNLCLQYAKTKLDRHQMTCPRCPVGIDGRKEFIEENKKILKENYTAFAANKAVPEGCYSADRMYTVSEVCEYVYM</sequence>
<dbReference type="Proteomes" id="UP000828390">
    <property type="component" value="Unassembled WGS sequence"/>
</dbReference>
<organism evidence="1 2">
    <name type="scientific">Dreissena polymorpha</name>
    <name type="common">Zebra mussel</name>
    <name type="synonym">Mytilus polymorpha</name>
    <dbReference type="NCBI Taxonomy" id="45954"/>
    <lineage>
        <taxon>Eukaryota</taxon>
        <taxon>Metazoa</taxon>
        <taxon>Spiralia</taxon>
        <taxon>Lophotrochozoa</taxon>
        <taxon>Mollusca</taxon>
        <taxon>Bivalvia</taxon>
        <taxon>Autobranchia</taxon>
        <taxon>Heteroconchia</taxon>
        <taxon>Euheterodonta</taxon>
        <taxon>Imparidentia</taxon>
        <taxon>Neoheterodontei</taxon>
        <taxon>Myida</taxon>
        <taxon>Dreissenoidea</taxon>
        <taxon>Dreissenidae</taxon>
        <taxon>Dreissena</taxon>
    </lineage>
</organism>
<reference evidence="1" key="2">
    <citation type="submission" date="2020-11" db="EMBL/GenBank/DDBJ databases">
        <authorList>
            <person name="McCartney M.A."/>
            <person name="Auch B."/>
            <person name="Kono T."/>
            <person name="Mallez S."/>
            <person name="Becker A."/>
            <person name="Gohl D.M."/>
            <person name="Silverstein K.A.T."/>
            <person name="Koren S."/>
            <person name="Bechman K.B."/>
            <person name="Herman A."/>
            <person name="Abrahante J.E."/>
            <person name="Garbe J."/>
        </authorList>
    </citation>
    <scope>NUCLEOTIDE SEQUENCE</scope>
    <source>
        <strain evidence="1">Duluth1</strain>
        <tissue evidence="1">Whole animal</tissue>
    </source>
</reference>
<keyword evidence="2" id="KW-1185">Reference proteome</keyword>
<name>A0A9D4KXB6_DREPO</name>
<protein>
    <submittedName>
        <fullName evidence="1">Uncharacterized protein</fullName>
    </submittedName>
</protein>
<dbReference type="EMBL" id="JAIWYP010000003">
    <property type="protein sequence ID" value="KAH3847882.1"/>
    <property type="molecule type" value="Genomic_DNA"/>
</dbReference>
<proteinExistence type="predicted"/>